<evidence type="ECO:0008006" key="4">
    <source>
        <dbReference type="Google" id="ProtNLM"/>
    </source>
</evidence>
<dbReference type="CDD" id="cd08349">
    <property type="entry name" value="BLMA_like"/>
    <property type="match status" value="1"/>
</dbReference>
<dbReference type="InterPro" id="IPR000335">
    <property type="entry name" value="Bleomycin-R"/>
</dbReference>
<dbReference type="SUPFAM" id="SSF54593">
    <property type="entry name" value="Glyoxalase/Bleomycin resistance protein/Dihydroxybiphenyl dioxygenase"/>
    <property type="match status" value="1"/>
</dbReference>
<evidence type="ECO:0000313" key="3">
    <source>
        <dbReference type="Proteomes" id="UP000660680"/>
    </source>
</evidence>
<protein>
    <recommendedName>
        <fullName evidence="4">VOC family protein</fullName>
    </recommendedName>
</protein>
<evidence type="ECO:0000313" key="2">
    <source>
        <dbReference type="EMBL" id="GGS41175.1"/>
    </source>
</evidence>
<accession>A0A918LF31</accession>
<dbReference type="RefSeq" id="WP_189212030.1">
    <property type="nucleotide sequence ID" value="NZ_BMRB01000003.1"/>
</dbReference>
<reference evidence="2" key="1">
    <citation type="journal article" date="2014" name="Int. J. Syst. Evol. Microbiol.">
        <title>Complete genome sequence of Corynebacterium casei LMG S-19264T (=DSM 44701T), isolated from a smear-ripened cheese.</title>
        <authorList>
            <consortium name="US DOE Joint Genome Institute (JGI-PGF)"/>
            <person name="Walter F."/>
            <person name="Albersmeier A."/>
            <person name="Kalinowski J."/>
            <person name="Ruckert C."/>
        </authorList>
    </citation>
    <scope>NUCLEOTIDE SEQUENCE</scope>
    <source>
        <strain evidence="2">JCM 3276</strain>
    </source>
</reference>
<dbReference type="Proteomes" id="UP000660680">
    <property type="component" value="Unassembled WGS sequence"/>
</dbReference>
<keyword evidence="3" id="KW-1185">Reference proteome</keyword>
<comment type="caution">
    <text evidence="2">The sequence shown here is derived from an EMBL/GenBank/DDBJ whole genome shotgun (WGS) entry which is preliminary data.</text>
</comment>
<dbReference type="GO" id="GO:0046677">
    <property type="term" value="P:response to antibiotic"/>
    <property type="evidence" value="ECO:0007669"/>
    <property type="project" value="UniProtKB-KW"/>
</dbReference>
<dbReference type="EMBL" id="BMRB01000003">
    <property type="protein sequence ID" value="GGS41175.1"/>
    <property type="molecule type" value="Genomic_DNA"/>
</dbReference>
<dbReference type="InterPro" id="IPR029068">
    <property type="entry name" value="Glyas_Bleomycin-R_OHBP_Dase"/>
</dbReference>
<name>A0A918LF31_9PSEU</name>
<gene>
    <name evidence="2" type="ORF">GCM10010171_39750</name>
</gene>
<dbReference type="Gene3D" id="3.10.180.10">
    <property type="entry name" value="2,3-Dihydroxybiphenyl 1,2-Dioxygenase, domain 1"/>
    <property type="match status" value="1"/>
</dbReference>
<reference evidence="2" key="2">
    <citation type="submission" date="2020-09" db="EMBL/GenBank/DDBJ databases">
        <authorList>
            <person name="Sun Q."/>
            <person name="Ohkuma M."/>
        </authorList>
    </citation>
    <scope>NUCLEOTIDE SEQUENCE</scope>
    <source>
        <strain evidence="2">JCM 3276</strain>
    </source>
</reference>
<dbReference type="AlphaFoldDB" id="A0A918LF31"/>
<evidence type="ECO:0000256" key="1">
    <source>
        <dbReference type="ARBA" id="ARBA00023251"/>
    </source>
</evidence>
<keyword evidence="1" id="KW-0046">Antibiotic resistance</keyword>
<proteinExistence type="predicted"/>
<sequence>MADEKTIPLLPCPSIDETEDFYRALGFTRTYRQTKPNPYLCVRREDLELHFFGMDPFDPADSYGSCLVIVPDTGALFAEFAAGLRERYGKLPLAGIPRITRPRKRKNQDNLSGFTVVDPGGNWLRIFPAKPEPAGAEASSPLAKALANAVVQGESRGETAQAIRILDTNLAKAGPDDDRAEALLYRAELALRVQDHDRAREIVAELTGMGVEIPEELAEACR</sequence>
<organism evidence="2 3">
    <name type="scientific">Actinokineospora fastidiosa</name>
    <dbReference type="NCBI Taxonomy" id="1816"/>
    <lineage>
        <taxon>Bacteria</taxon>
        <taxon>Bacillati</taxon>
        <taxon>Actinomycetota</taxon>
        <taxon>Actinomycetes</taxon>
        <taxon>Pseudonocardiales</taxon>
        <taxon>Pseudonocardiaceae</taxon>
        <taxon>Actinokineospora</taxon>
    </lineage>
</organism>